<gene>
    <name evidence="2" type="ORF">THOM_0480</name>
</gene>
<dbReference type="PANTHER" id="PTHR10658">
    <property type="entry name" value="PHOSPHATIDYLINOSITOL TRANSFER PROTEIN"/>
    <property type="match status" value="1"/>
</dbReference>
<evidence type="ECO:0000259" key="1">
    <source>
        <dbReference type="Pfam" id="PF02121"/>
    </source>
</evidence>
<dbReference type="HOGENOM" id="CLU_046509_0_0_1"/>
<dbReference type="PANTHER" id="PTHR10658:SF11">
    <property type="entry name" value="VIBRATOR, ISOFORM B"/>
    <property type="match status" value="1"/>
</dbReference>
<dbReference type="VEuPathDB" id="MicrosporidiaDB:THOM_0480"/>
<name>L7K096_TRAHO</name>
<dbReference type="InterPro" id="IPR055261">
    <property type="entry name" value="PI_transfer_N"/>
</dbReference>
<organism evidence="2 3">
    <name type="scientific">Trachipleistophora hominis</name>
    <name type="common">Microsporidian parasite</name>
    <dbReference type="NCBI Taxonomy" id="72359"/>
    <lineage>
        <taxon>Eukaryota</taxon>
        <taxon>Fungi</taxon>
        <taxon>Fungi incertae sedis</taxon>
        <taxon>Microsporidia</taxon>
        <taxon>Pleistophoridae</taxon>
        <taxon>Trachipleistophora</taxon>
    </lineage>
</organism>
<feature type="domain" description="Phosphatidylinositol transfer protein N-terminal" evidence="1">
    <location>
        <begin position="4"/>
        <end position="243"/>
    </location>
</feature>
<dbReference type="OrthoDB" id="18453at2759"/>
<dbReference type="Gene3D" id="3.30.530.20">
    <property type="match status" value="1"/>
</dbReference>
<dbReference type="PRINTS" id="PR00391">
    <property type="entry name" value="PITRANSFER"/>
</dbReference>
<evidence type="ECO:0000313" key="3">
    <source>
        <dbReference type="Proteomes" id="UP000011185"/>
    </source>
</evidence>
<evidence type="ECO:0000313" key="2">
    <source>
        <dbReference type="EMBL" id="ELQ76537.1"/>
    </source>
</evidence>
<dbReference type="OMA" id="QHNVHEL"/>
<accession>L7K096</accession>
<proteinExistence type="predicted"/>
<dbReference type="InterPro" id="IPR001666">
    <property type="entry name" value="PI_transfer"/>
</dbReference>
<sequence>MTTIYREYQIPLPFTTKDYRVAQLYTVAMISANEATGDTSIRIVENKDITDDKYGKCRYTEKIFFLNSKVPRAIRAVVPKKALIVEERAYNAFPTCHTFYTNQAFSTDTFSASVMSTHVNNDLTLKNALNIDRAIYDKTKVKLIDVCSNIVNPQYDPTKTPLKINNDCPLSAGWYENPSYDVMMCYKFVTLKFNCFGLGWLVHEIEKQIDKIFTSSHQQMVCIMDEWYGKSIEDVREIEDSIREKLNEKEGKIID</sequence>
<dbReference type="STRING" id="72359.L7K096"/>
<protein>
    <submittedName>
        <fullName evidence="2">Phosphatidylinositol transfer protein</fullName>
    </submittedName>
</protein>
<dbReference type="InterPro" id="IPR023393">
    <property type="entry name" value="START-like_dom_sf"/>
</dbReference>
<dbReference type="EMBL" id="JH993841">
    <property type="protein sequence ID" value="ELQ76537.1"/>
    <property type="molecule type" value="Genomic_DNA"/>
</dbReference>
<keyword evidence="3" id="KW-1185">Reference proteome</keyword>
<dbReference type="Proteomes" id="UP000011185">
    <property type="component" value="Unassembled WGS sequence"/>
</dbReference>
<dbReference type="SUPFAM" id="SSF55961">
    <property type="entry name" value="Bet v1-like"/>
    <property type="match status" value="1"/>
</dbReference>
<dbReference type="Pfam" id="PF02121">
    <property type="entry name" value="IP_trans"/>
    <property type="match status" value="1"/>
</dbReference>
<dbReference type="AlphaFoldDB" id="L7K096"/>
<dbReference type="GO" id="GO:0005548">
    <property type="term" value="F:phospholipid transporter activity"/>
    <property type="evidence" value="ECO:0007669"/>
    <property type="project" value="InterPro"/>
</dbReference>
<reference evidence="2 3" key="1">
    <citation type="journal article" date="2012" name="PLoS Pathog.">
        <title>The genome of the obligate intracellular parasite Trachipleistophora hominis: new insights into microsporidian genome dynamics and reductive evolution.</title>
        <authorList>
            <person name="Heinz E."/>
            <person name="Williams T.A."/>
            <person name="Nakjang S."/>
            <person name="Noel C.J."/>
            <person name="Swan D.C."/>
            <person name="Goldberg A.V."/>
            <person name="Harris S.R."/>
            <person name="Weinmaier T."/>
            <person name="Markert S."/>
            <person name="Becher D."/>
            <person name="Bernhardt J."/>
            <person name="Dagan T."/>
            <person name="Hacker C."/>
            <person name="Lucocq J.M."/>
            <person name="Schweder T."/>
            <person name="Rattei T."/>
            <person name="Hall N."/>
            <person name="Hirt R.P."/>
            <person name="Embley T.M."/>
        </authorList>
    </citation>
    <scope>NUCLEOTIDE SEQUENCE [LARGE SCALE GENOMIC DNA]</scope>
</reference>
<dbReference type="InParanoid" id="L7K096"/>